<dbReference type="EMBL" id="UINC01148361">
    <property type="protein sequence ID" value="SVD40192.1"/>
    <property type="molecule type" value="Genomic_DNA"/>
</dbReference>
<proteinExistence type="predicted"/>
<name>A0A382V120_9ZZZZ</name>
<evidence type="ECO:0000313" key="1">
    <source>
        <dbReference type="EMBL" id="SVD40192.1"/>
    </source>
</evidence>
<sequence length="288" mass="31042">SCSSSTTIAISGNNTITLSSLSDGTYADCTITVSKTISTENSEKKLSGSLTITSFTVSSTVSSSDDSSSYSPGWQLIARQVDSDNFTVDPDELFDSNARTTFLENEIDDSSSTFMSIGNLNRSNYTDTDGNYKFKLEWDGMEMVSEDIKEVTWTQTSWLTDSTIQGFQEIGTSGYVAGTNTSCNGFFGLGKSQYSSCVIDGNGGNSCWFHCVGVIGKWHGAMPGPLGKTVSSMNLYIWTPEIKETNYALDFDGTNDYVSANGVATELDSSTNLPLSVSAWVYPENGTK</sequence>
<feature type="non-terminal residue" evidence="1">
    <location>
        <position position="1"/>
    </location>
</feature>
<protein>
    <submittedName>
        <fullName evidence="1">Uncharacterized protein</fullName>
    </submittedName>
</protein>
<accession>A0A382V120</accession>
<organism evidence="1">
    <name type="scientific">marine metagenome</name>
    <dbReference type="NCBI Taxonomy" id="408172"/>
    <lineage>
        <taxon>unclassified sequences</taxon>
        <taxon>metagenomes</taxon>
        <taxon>ecological metagenomes</taxon>
    </lineage>
</organism>
<feature type="non-terminal residue" evidence="1">
    <location>
        <position position="288"/>
    </location>
</feature>
<gene>
    <name evidence="1" type="ORF">METZ01_LOCUS393046</name>
</gene>
<reference evidence="1" key="1">
    <citation type="submission" date="2018-05" db="EMBL/GenBank/DDBJ databases">
        <authorList>
            <person name="Lanie J.A."/>
            <person name="Ng W.-L."/>
            <person name="Kazmierczak K.M."/>
            <person name="Andrzejewski T.M."/>
            <person name="Davidsen T.M."/>
            <person name="Wayne K.J."/>
            <person name="Tettelin H."/>
            <person name="Glass J.I."/>
            <person name="Rusch D."/>
            <person name="Podicherti R."/>
            <person name="Tsui H.-C.T."/>
            <person name="Winkler M.E."/>
        </authorList>
    </citation>
    <scope>NUCLEOTIDE SEQUENCE</scope>
</reference>
<dbReference type="AlphaFoldDB" id="A0A382V120"/>